<sequence>MAGRCMHLSLFLVPIMNAEEVKCIQILNHRFLSLVSSPKTLHSEEKSIHIAVPAGCTIDAVNYFGNDHLTPMVPPNKRGRETEDIIKRKLTVPPAIHILMLYQLAYGYHMMKMSGTHL</sequence>
<evidence type="ECO:0000256" key="1">
    <source>
        <dbReference type="SAM" id="SignalP"/>
    </source>
</evidence>
<accession>A0ABR2PH97</accession>
<evidence type="ECO:0000313" key="3">
    <source>
        <dbReference type="Proteomes" id="UP001396334"/>
    </source>
</evidence>
<feature type="signal peptide" evidence="1">
    <location>
        <begin position="1"/>
        <end position="18"/>
    </location>
</feature>
<keyword evidence="1" id="KW-0732">Signal</keyword>
<gene>
    <name evidence="2" type="ORF">V6N11_027407</name>
</gene>
<organism evidence="2 3">
    <name type="scientific">Hibiscus sabdariffa</name>
    <name type="common">roselle</name>
    <dbReference type="NCBI Taxonomy" id="183260"/>
    <lineage>
        <taxon>Eukaryota</taxon>
        <taxon>Viridiplantae</taxon>
        <taxon>Streptophyta</taxon>
        <taxon>Embryophyta</taxon>
        <taxon>Tracheophyta</taxon>
        <taxon>Spermatophyta</taxon>
        <taxon>Magnoliopsida</taxon>
        <taxon>eudicotyledons</taxon>
        <taxon>Gunneridae</taxon>
        <taxon>Pentapetalae</taxon>
        <taxon>rosids</taxon>
        <taxon>malvids</taxon>
        <taxon>Malvales</taxon>
        <taxon>Malvaceae</taxon>
        <taxon>Malvoideae</taxon>
        <taxon>Hibiscus</taxon>
    </lineage>
</organism>
<proteinExistence type="predicted"/>
<evidence type="ECO:0000313" key="2">
    <source>
        <dbReference type="EMBL" id="KAK8987662.1"/>
    </source>
</evidence>
<dbReference type="EMBL" id="JBBPBN010000060">
    <property type="protein sequence ID" value="KAK8987662.1"/>
    <property type="molecule type" value="Genomic_DNA"/>
</dbReference>
<reference evidence="2 3" key="1">
    <citation type="journal article" date="2024" name="G3 (Bethesda)">
        <title>Genome assembly of Hibiscus sabdariffa L. provides insights into metabolisms of medicinal natural products.</title>
        <authorList>
            <person name="Kim T."/>
        </authorList>
    </citation>
    <scope>NUCLEOTIDE SEQUENCE [LARGE SCALE GENOMIC DNA]</scope>
    <source>
        <strain evidence="2">TK-2024</strain>
        <tissue evidence="2">Old leaves</tissue>
    </source>
</reference>
<keyword evidence="3" id="KW-1185">Reference proteome</keyword>
<name>A0ABR2PH97_9ROSI</name>
<protein>
    <submittedName>
        <fullName evidence="2">Uncharacterized protein</fullName>
    </submittedName>
</protein>
<comment type="caution">
    <text evidence="2">The sequence shown here is derived from an EMBL/GenBank/DDBJ whole genome shotgun (WGS) entry which is preliminary data.</text>
</comment>
<feature type="chain" id="PRO_5047128680" evidence="1">
    <location>
        <begin position="19"/>
        <end position="118"/>
    </location>
</feature>
<dbReference type="Proteomes" id="UP001396334">
    <property type="component" value="Unassembled WGS sequence"/>
</dbReference>